<dbReference type="SUPFAM" id="SSF53098">
    <property type="entry name" value="Ribonuclease H-like"/>
    <property type="match status" value="1"/>
</dbReference>
<dbReference type="KEGG" id="eaj:Q3M24_03975"/>
<dbReference type="InterPro" id="IPR012337">
    <property type="entry name" value="RNaseH-like_sf"/>
</dbReference>
<reference evidence="1" key="2">
    <citation type="submission" date="2024-06" db="EMBL/GenBank/DDBJ databases">
        <authorList>
            <person name="Plum-Jensen L.E."/>
            <person name="Schramm A."/>
            <person name="Marshall I.P.G."/>
        </authorList>
    </citation>
    <scope>NUCLEOTIDE SEQUENCE</scope>
    <source>
        <strain evidence="1">Rat1</strain>
    </source>
</reference>
<evidence type="ECO:0000313" key="1">
    <source>
        <dbReference type="EMBL" id="XCN73923.1"/>
    </source>
</evidence>
<sequence length="392" mass="45392">MKRTVKEVSPLKIFEQETYGKSYSTHRYCCEADLAPEPFHEKERDFVFDKYGETERHKKWIDLRKPVETISKLQVPLFSFFLDGSRRVYKLDDIEYNNRVYPILLGQIGASCCRRNIEGYIKNFRTDNRLILAVPSVADQDGGKKSIFFRNLCDKINAESSLKRLDLSLYKIISYPDLSGRDYADLAISNLHDEMLGMEKEFVNWLVKEERVLTPGNMLIKDGSLEYKNIKRGSFKDISQLKSNYNCVIGVSKRFNPEKSCDQKGKSNASLIAQLPLYHRTPAFKFKSNVATGEGGAVHFAAWYVRIRHIKHTVSPFDGVVKVERLLVDDRTVRDGLESDEINTISAHIVWERNPTCYGSDQRWANHLYPIHLTERCLKSRRLSDHVIMHLL</sequence>
<evidence type="ECO:0008006" key="2">
    <source>
        <dbReference type="Google" id="ProtNLM"/>
    </source>
</evidence>
<reference evidence="1" key="1">
    <citation type="journal article" date="2024" name="Syst. Appl. Microbiol.">
        <title>First single-strain enrichments of Electrothrix cable bacteria, description of E. aestuarii sp. nov. and E. rattekaaiensis sp. nov., and proposal of a cable bacteria taxonomy following the rules of the SeqCode.</title>
        <authorList>
            <person name="Plum-Jensen L.E."/>
            <person name="Schramm A."/>
            <person name="Marshall I.P.G."/>
        </authorList>
    </citation>
    <scope>NUCLEOTIDE SEQUENCE</scope>
    <source>
        <strain evidence="1">Rat1</strain>
    </source>
</reference>
<organism evidence="1">
    <name type="scientific">Candidatus Electrothrix aestuarii</name>
    <dbReference type="NCBI Taxonomy" id="3062594"/>
    <lineage>
        <taxon>Bacteria</taxon>
        <taxon>Pseudomonadati</taxon>
        <taxon>Thermodesulfobacteriota</taxon>
        <taxon>Desulfobulbia</taxon>
        <taxon>Desulfobulbales</taxon>
        <taxon>Desulfobulbaceae</taxon>
        <taxon>Candidatus Electrothrix</taxon>
    </lineage>
</organism>
<dbReference type="EMBL" id="CP159373">
    <property type="protein sequence ID" value="XCN73923.1"/>
    <property type="molecule type" value="Genomic_DNA"/>
</dbReference>
<gene>
    <name evidence="1" type="ORF">Q3M24_03975</name>
</gene>
<accession>A0AAU8LXI5</accession>
<protein>
    <recommendedName>
        <fullName evidence="2">Piwi domain-containing protein</fullName>
    </recommendedName>
</protein>
<proteinExistence type="predicted"/>
<name>A0AAU8LXI5_9BACT</name>
<dbReference type="AlphaFoldDB" id="A0AAU8LXI5"/>